<dbReference type="InParanoid" id="D8SVI9"/>
<evidence type="ECO:0000313" key="2">
    <source>
        <dbReference type="Proteomes" id="UP000001514"/>
    </source>
</evidence>
<dbReference type="KEGG" id="smo:SELMODRAFT_426166"/>
<protein>
    <submittedName>
        <fullName evidence="1">Uncharacterized protein</fullName>
    </submittedName>
</protein>
<dbReference type="AlphaFoldDB" id="D8SVI9"/>
<organism evidence="2">
    <name type="scientific">Selaginella moellendorffii</name>
    <name type="common">Spikemoss</name>
    <dbReference type="NCBI Taxonomy" id="88036"/>
    <lineage>
        <taxon>Eukaryota</taxon>
        <taxon>Viridiplantae</taxon>
        <taxon>Streptophyta</taxon>
        <taxon>Embryophyta</taxon>
        <taxon>Tracheophyta</taxon>
        <taxon>Lycopodiopsida</taxon>
        <taxon>Selaginellales</taxon>
        <taxon>Selaginellaceae</taxon>
        <taxon>Selaginella</taxon>
    </lineage>
</organism>
<accession>D8SVI9</accession>
<evidence type="ECO:0000313" key="1">
    <source>
        <dbReference type="EMBL" id="EFJ11626.1"/>
    </source>
</evidence>
<dbReference type="HOGENOM" id="CLU_1771269_0_0_1"/>
<dbReference type="EMBL" id="GL377645">
    <property type="protein sequence ID" value="EFJ11626.1"/>
    <property type="molecule type" value="Genomic_DNA"/>
</dbReference>
<sequence>MPVSASRPSDQYLLMEVKEQIRAFIQASEPVPEYALFSSHSPVLAVASLGRNSACRNKQNCGRKSMMQLVSYEVREVEDAASSLQVQGLCQRLAFTLPDETIRYFDFVKPPRTLSQVTVALRHPSSIQALVNAVSPQDLGAALQSPG</sequence>
<reference evidence="1 2" key="1">
    <citation type="journal article" date="2011" name="Science">
        <title>The Selaginella genome identifies genetic changes associated with the evolution of vascular plants.</title>
        <authorList>
            <person name="Banks J.A."/>
            <person name="Nishiyama T."/>
            <person name="Hasebe M."/>
            <person name="Bowman J.L."/>
            <person name="Gribskov M."/>
            <person name="dePamphilis C."/>
            <person name="Albert V.A."/>
            <person name="Aono N."/>
            <person name="Aoyama T."/>
            <person name="Ambrose B.A."/>
            <person name="Ashton N.W."/>
            <person name="Axtell M.J."/>
            <person name="Barker E."/>
            <person name="Barker M.S."/>
            <person name="Bennetzen J.L."/>
            <person name="Bonawitz N.D."/>
            <person name="Chapple C."/>
            <person name="Cheng C."/>
            <person name="Correa L.G."/>
            <person name="Dacre M."/>
            <person name="DeBarry J."/>
            <person name="Dreyer I."/>
            <person name="Elias M."/>
            <person name="Engstrom E.M."/>
            <person name="Estelle M."/>
            <person name="Feng L."/>
            <person name="Finet C."/>
            <person name="Floyd S.K."/>
            <person name="Frommer W.B."/>
            <person name="Fujita T."/>
            <person name="Gramzow L."/>
            <person name="Gutensohn M."/>
            <person name="Harholt J."/>
            <person name="Hattori M."/>
            <person name="Heyl A."/>
            <person name="Hirai T."/>
            <person name="Hiwatashi Y."/>
            <person name="Ishikawa M."/>
            <person name="Iwata M."/>
            <person name="Karol K.G."/>
            <person name="Koehler B."/>
            <person name="Kolukisaoglu U."/>
            <person name="Kubo M."/>
            <person name="Kurata T."/>
            <person name="Lalonde S."/>
            <person name="Li K."/>
            <person name="Li Y."/>
            <person name="Litt A."/>
            <person name="Lyons E."/>
            <person name="Manning G."/>
            <person name="Maruyama T."/>
            <person name="Michael T.P."/>
            <person name="Mikami K."/>
            <person name="Miyazaki S."/>
            <person name="Morinaga S."/>
            <person name="Murata T."/>
            <person name="Mueller-Roeber B."/>
            <person name="Nelson D.R."/>
            <person name="Obara M."/>
            <person name="Oguri Y."/>
            <person name="Olmstead R.G."/>
            <person name="Onodera N."/>
            <person name="Petersen B.L."/>
            <person name="Pils B."/>
            <person name="Prigge M."/>
            <person name="Rensing S.A."/>
            <person name="Riano-Pachon D.M."/>
            <person name="Roberts A.W."/>
            <person name="Sato Y."/>
            <person name="Scheller H.V."/>
            <person name="Schulz B."/>
            <person name="Schulz C."/>
            <person name="Shakirov E.V."/>
            <person name="Shibagaki N."/>
            <person name="Shinohara N."/>
            <person name="Shippen D.E."/>
            <person name="Soerensen I."/>
            <person name="Sotooka R."/>
            <person name="Sugimoto N."/>
            <person name="Sugita M."/>
            <person name="Sumikawa N."/>
            <person name="Tanurdzic M."/>
            <person name="Theissen G."/>
            <person name="Ulvskov P."/>
            <person name="Wakazuki S."/>
            <person name="Weng J.K."/>
            <person name="Willats W.W."/>
            <person name="Wipf D."/>
            <person name="Wolf P.G."/>
            <person name="Yang L."/>
            <person name="Zimmer A.D."/>
            <person name="Zhu Q."/>
            <person name="Mitros T."/>
            <person name="Hellsten U."/>
            <person name="Loque D."/>
            <person name="Otillar R."/>
            <person name="Salamov A."/>
            <person name="Schmutz J."/>
            <person name="Shapiro H."/>
            <person name="Lindquist E."/>
            <person name="Lucas S."/>
            <person name="Rokhsar D."/>
            <person name="Grigoriev I.V."/>
        </authorList>
    </citation>
    <scope>NUCLEOTIDE SEQUENCE [LARGE SCALE GENOMIC DNA]</scope>
</reference>
<name>D8SVI9_SELML</name>
<gene>
    <name evidence="1" type="ORF">SELMODRAFT_426166</name>
</gene>
<keyword evidence="2" id="KW-1185">Reference proteome</keyword>
<dbReference type="Gramene" id="EFJ11626">
    <property type="protein sequence ID" value="EFJ11626"/>
    <property type="gene ID" value="SELMODRAFT_426166"/>
</dbReference>
<dbReference type="Proteomes" id="UP000001514">
    <property type="component" value="Unassembled WGS sequence"/>
</dbReference>
<proteinExistence type="predicted"/>